<dbReference type="PRINTS" id="PR00171">
    <property type="entry name" value="SUGRTRNSPORT"/>
</dbReference>
<dbReference type="NCBIfam" id="TIGR00879">
    <property type="entry name" value="SP"/>
    <property type="match status" value="1"/>
</dbReference>
<evidence type="ECO:0000256" key="1">
    <source>
        <dbReference type="ARBA" id="ARBA00004141"/>
    </source>
</evidence>
<gene>
    <name evidence="11" type="ORF">B0T10DRAFT_541155</name>
</gene>
<dbReference type="Proteomes" id="UP000777438">
    <property type="component" value="Unassembled WGS sequence"/>
</dbReference>
<dbReference type="SUPFAM" id="SSF103473">
    <property type="entry name" value="MFS general substrate transporter"/>
    <property type="match status" value="1"/>
</dbReference>
<keyword evidence="6 9" id="KW-1133">Transmembrane helix</keyword>
<dbReference type="PROSITE" id="PS00217">
    <property type="entry name" value="SUGAR_TRANSPORT_2"/>
    <property type="match status" value="1"/>
</dbReference>
<name>A0A9P9AJE6_9HYPO</name>
<comment type="caution">
    <text evidence="11">The sequence shown here is derived from an EMBL/GenBank/DDBJ whole genome shotgun (WGS) entry which is preliminary data.</text>
</comment>
<keyword evidence="3 8" id="KW-0813">Transport</keyword>
<organism evidence="11 12">
    <name type="scientific">Thelonectria olida</name>
    <dbReference type="NCBI Taxonomy" id="1576542"/>
    <lineage>
        <taxon>Eukaryota</taxon>
        <taxon>Fungi</taxon>
        <taxon>Dikarya</taxon>
        <taxon>Ascomycota</taxon>
        <taxon>Pezizomycotina</taxon>
        <taxon>Sordariomycetes</taxon>
        <taxon>Hypocreomycetidae</taxon>
        <taxon>Hypocreales</taxon>
        <taxon>Nectriaceae</taxon>
        <taxon>Thelonectria</taxon>
    </lineage>
</organism>
<evidence type="ECO:0000256" key="3">
    <source>
        <dbReference type="ARBA" id="ARBA00022448"/>
    </source>
</evidence>
<accession>A0A9P9AJE6</accession>
<dbReference type="PROSITE" id="PS50850">
    <property type="entry name" value="MFS"/>
    <property type="match status" value="1"/>
</dbReference>
<dbReference type="CDD" id="cd17356">
    <property type="entry name" value="MFS_HXT"/>
    <property type="match status" value="1"/>
</dbReference>
<dbReference type="Gene3D" id="1.20.1250.20">
    <property type="entry name" value="MFS general substrate transporter like domains"/>
    <property type="match status" value="1"/>
</dbReference>
<dbReference type="InterPro" id="IPR020846">
    <property type="entry name" value="MFS_dom"/>
</dbReference>
<evidence type="ECO:0000256" key="5">
    <source>
        <dbReference type="ARBA" id="ARBA00022692"/>
    </source>
</evidence>
<feature type="transmembrane region" description="Helical" evidence="9">
    <location>
        <begin position="319"/>
        <end position="340"/>
    </location>
</feature>
<feature type="domain" description="Major facilitator superfamily (MFS) profile" evidence="10">
    <location>
        <begin position="21"/>
        <end position="470"/>
    </location>
</feature>
<dbReference type="PANTHER" id="PTHR48022">
    <property type="entry name" value="PLASTIDIC GLUCOSE TRANSPORTER 4"/>
    <property type="match status" value="1"/>
</dbReference>
<feature type="transmembrane region" description="Helical" evidence="9">
    <location>
        <begin position="66"/>
        <end position="86"/>
    </location>
</feature>
<proteinExistence type="inferred from homology"/>
<keyword evidence="7 9" id="KW-0472">Membrane</keyword>
<comment type="subcellular location">
    <subcellularLocation>
        <location evidence="1">Membrane</location>
        <topology evidence="1">Multi-pass membrane protein</topology>
    </subcellularLocation>
</comment>
<evidence type="ECO:0000313" key="11">
    <source>
        <dbReference type="EMBL" id="KAH6874408.1"/>
    </source>
</evidence>
<protein>
    <submittedName>
        <fullName evidence="11">General substrate transporter</fullName>
    </submittedName>
</protein>
<dbReference type="GO" id="GO:0005886">
    <property type="term" value="C:plasma membrane"/>
    <property type="evidence" value="ECO:0007669"/>
    <property type="project" value="TreeGrafter"/>
</dbReference>
<evidence type="ECO:0000256" key="6">
    <source>
        <dbReference type="ARBA" id="ARBA00022989"/>
    </source>
</evidence>
<dbReference type="PROSITE" id="PS00216">
    <property type="entry name" value="SUGAR_TRANSPORT_1"/>
    <property type="match status" value="2"/>
</dbReference>
<evidence type="ECO:0000256" key="8">
    <source>
        <dbReference type="RuleBase" id="RU003346"/>
    </source>
</evidence>
<evidence type="ECO:0000256" key="4">
    <source>
        <dbReference type="ARBA" id="ARBA00022597"/>
    </source>
</evidence>
<dbReference type="OrthoDB" id="5141738at2759"/>
<evidence type="ECO:0000313" key="12">
    <source>
        <dbReference type="Proteomes" id="UP000777438"/>
    </source>
</evidence>
<dbReference type="InterPro" id="IPR005828">
    <property type="entry name" value="MFS_sugar_transport-like"/>
</dbReference>
<dbReference type="InterPro" id="IPR050360">
    <property type="entry name" value="MFS_Sugar_Transporters"/>
</dbReference>
<dbReference type="InterPro" id="IPR003663">
    <property type="entry name" value="Sugar/inositol_transpt"/>
</dbReference>
<keyword evidence="12" id="KW-1185">Reference proteome</keyword>
<feature type="transmembrane region" description="Helical" evidence="9">
    <location>
        <begin position="12"/>
        <end position="34"/>
    </location>
</feature>
<comment type="similarity">
    <text evidence="2 8">Belongs to the major facilitator superfamily. Sugar transporter (TC 2.A.1.1) family.</text>
</comment>
<dbReference type="PANTHER" id="PTHR48022:SF75">
    <property type="entry name" value="GALACTOSE TRANSPORTER-RELATED"/>
    <property type="match status" value="1"/>
</dbReference>
<dbReference type="Pfam" id="PF00083">
    <property type="entry name" value="Sugar_tr"/>
    <property type="match status" value="1"/>
</dbReference>
<dbReference type="FunFam" id="1.20.1250.20:FF:000044">
    <property type="entry name" value="Hexose transporter Hxt3p"/>
    <property type="match status" value="1"/>
</dbReference>
<keyword evidence="5 9" id="KW-0812">Transmembrane</keyword>
<feature type="transmembrane region" description="Helical" evidence="9">
    <location>
        <begin position="418"/>
        <end position="439"/>
    </location>
</feature>
<feature type="transmembrane region" description="Helical" evidence="9">
    <location>
        <begin position="187"/>
        <end position="210"/>
    </location>
</feature>
<sequence length="533" mass="58449">MLGQRSIKINGAICGAEALLLGAVTSLGGFLFGYDTGQISALLLFTDFMERFGTRKADGTLGWKSINQSILVSLMSIGCLVGALTASYTADWFGRRKSLAIAVVVFLIGNTLQIAAMESWVHFTIGRIVAGFGVGSLSVGVPMFQAECSPREIRGAIIASYQLMISLGILIANIVNYGVREIQENDASWRAVIAIEMAFSLPLGLGVLFSPESPRWLAARDDWEGARLSLGRLRGLKDDLTNPIVEDDFEEMKSLLAEERSVGQGSWLECLTPSPEVPRGVYRTLLGMAVQFLQQWTGCNYFFYYGATIFQSAGIDDPILVQLILGAVNVAMTIPGIYIVERVGRRWPLFLGALWQTCWLIIFASVGTAIDPGESRAVGIVMIVSACMFIASFAASWGPLGWVVVGETFPLRTRAKQASLATASNWLGNFMIAFLTPFADDGISYAFGYVFAGMNFVAAMTTWFFLFETRTLSLENIDLMYRQTDLKAWVSSKWAPPGYITRKERDETYVHHLANDKNAENLVQGDSSAEKSE</sequence>
<feature type="transmembrane region" description="Helical" evidence="9">
    <location>
        <begin position="378"/>
        <end position="406"/>
    </location>
</feature>
<keyword evidence="4" id="KW-0762">Sugar transport</keyword>
<feature type="transmembrane region" description="Helical" evidence="9">
    <location>
        <begin position="123"/>
        <end position="144"/>
    </location>
</feature>
<feature type="transmembrane region" description="Helical" evidence="9">
    <location>
        <begin position="156"/>
        <end position="175"/>
    </location>
</feature>
<dbReference type="InterPro" id="IPR005829">
    <property type="entry name" value="Sugar_transporter_CS"/>
</dbReference>
<feature type="transmembrane region" description="Helical" evidence="9">
    <location>
        <begin position="347"/>
        <end position="366"/>
    </location>
</feature>
<dbReference type="AlphaFoldDB" id="A0A9P9AJE6"/>
<dbReference type="EMBL" id="JAGPYM010000039">
    <property type="protein sequence ID" value="KAH6874408.1"/>
    <property type="molecule type" value="Genomic_DNA"/>
</dbReference>
<feature type="transmembrane region" description="Helical" evidence="9">
    <location>
        <begin position="98"/>
        <end position="117"/>
    </location>
</feature>
<dbReference type="InterPro" id="IPR036259">
    <property type="entry name" value="MFS_trans_sf"/>
</dbReference>
<reference evidence="11 12" key="1">
    <citation type="journal article" date="2021" name="Nat. Commun.">
        <title>Genetic determinants of endophytism in the Arabidopsis root mycobiome.</title>
        <authorList>
            <person name="Mesny F."/>
            <person name="Miyauchi S."/>
            <person name="Thiergart T."/>
            <person name="Pickel B."/>
            <person name="Atanasova L."/>
            <person name="Karlsson M."/>
            <person name="Huettel B."/>
            <person name="Barry K.W."/>
            <person name="Haridas S."/>
            <person name="Chen C."/>
            <person name="Bauer D."/>
            <person name="Andreopoulos W."/>
            <person name="Pangilinan J."/>
            <person name="LaButti K."/>
            <person name="Riley R."/>
            <person name="Lipzen A."/>
            <person name="Clum A."/>
            <person name="Drula E."/>
            <person name="Henrissat B."/>
            <person name="Kohler A."/>
            <person name="Grigoriev I.V."/>
            <person name="Martin F.M."/>
            <person name="Hacquard S."/>
        </authorList>
    </citation>
    <scope>NUCLEOTIDE SEQUENCE [LARGE SCALE GENOMIC DNA]</scope>
    <source>
        <strain evidence="11 12">MPI-CAGE-CH-0241</strain>
    </source>
</reference>
<evidence type="ECO:0000256" key="9">
    <source>
        <dbReference type="SAM" id="Phobius"/>
    </source>
</evidence>
<feature type="transmembrane region" description="Helical" evidence="9">
    <location>
        <begin position="445"/>
        <end position="467"/>
    </location>
</feature>
<dbReference type="GO" id="GO:0005351">
    <property type="term" value="F:carbohydrate:proton symporter activity"/>
    <property type="evidence" value="ECO:0007669"/>
    <property type="project" value="TreeGrafter"/>
</dbReference>
<evidence type="ECO:0000256" key="7">
    <source>
        <dbReference type="ARBA" id="ARBA00023136"/>
    </source>
</evidence>
<evidence type="ECO:0000256" key="2">
    <source>
        <dbReference type="ARBA" id="ARBA00010992"/>
    </source>
</evidence>
<evidence type="ECO:0000259" key="10">
    <source>
        <dbReference type="PROSITE" id="PS50850"/>
    </source>
</evidence>